<accession>A0AA35WWL8</accession>
<name>A0AA35WWL8_GEOBA</name>
<dbReference type="PANTHER" id="PTHR37508">
    <property type="entry name" value="TRANSMEMBRANE PROTEIN"/>
    <property type="match status" value="1"/>
</dbReference>
<evidence type="ECO:0000256" key="1">
    <source>
        <dbReference type="SAM" id="Coils"/>
    </source>
</evidence>
<gene>
    <name evidence="2" type="ORF">GBAR_LOCUS19930</name>
</gene>
<proteinExistence type="predicted"/>
<keyword evidence="3" id="KW-1185">Reference proteome</keyword>
<evidence type="ECO:0000313" key="3">
    <source>
        <dbReference type="Proteomes" id="UP001174909"/>
    </source>
</evidence>
<comment type="caution">
    <text evidence="2">The sequence shown here is derived from an EMBL/GenBank/DDBJ whole genome shotgun (WGS) entry which is preliminary data.</text>
</comment>
<dbReference type="Proteomes" id="UP001174909">
    <property type="component" value="Unassembled WGS sequence"/>
</dbReference>
<feature type="coiled-coil region" evidence="1">
    <location>
        <begin position="146"/>
        <end position="215"/>
    </location>
</feature>
<dbReference type="AlphaFoldDB" id="A0AA35WWL8"/>
<organism evidence="2 3">
    <name type="scientific">Geodia barretti</name>
    <name type="common">Barrett's horny sponge</name>
    <dbReference type="NCBI Taxonomy" id="519541"/>
    <lineage>
        <taxon>Eukaryota</taxon>
        <taxon>Metazoa</taxon>
        <taxon>Porifera</taxon>
        <taxon>Demospongiae</taxon>
        <taxon>Heteroscleromorpha</taxon>
        <taxon>Tetractinellida</taxon>
        <taxon>Astrophorina</taxon>
        <taxon>Geodiidae</taxon>
        <taxon>Geodia</taxon>
    </lineage>
</organism>
<feature type="coiled-coil region" evidence="1">
    <location>
        <begin position="251"/>
        <end position="286"/>
    </location>
</feature>
<reference evidence="2" key="1">
    <citation type="submission" date="2023-03" db="EMBL/GenBank/DDBJ databases">
        <authorList>
            <person name="Steffen K."/>
            <person name="Cardenas P."/>
        </authorList>
    </citation>
    <scope>NUCLEOTIDE SEQUENCE</scope>
</reference>
<evidence type="ECO:0000313" key="2">
    <source>
        <dbReference type="EMBL" id="CAI8035544.1"/>
    </source>
</evidence>
<sequence length="454" mass="51661">MADSSNQLVVINDTTYSIVELPPSDTELVVAERKKLLGHIDLRSLVQDLGRVGRCIQVAFNGVIAAGPKYTDLQIKVQRLGYDVTRLCDKSAVTVSKFKRASTTILTDLQSTYEYLLSGFEDMALDTLSSVSDLAGQMAAAAEDLHRSFDDEAHKVEEVLEETQREEGARERYALEMKKKKTDFEQQQKDQHKLLKRAAEKEEQAEARYRECELQGDKALQDLGDDGGFFQKLGNGLTNKFIGTPIFGTSKETKQQKYEAINKNKREALEMRMQQEKERLEAYKKLGEFTVIVKNCEGEEEFAKSSAQALHKAMEGLKILAALMMQAALFWKQMQDHCKSLADDKLKDKVESAMSKYDETKRLKLWTSKPFKIQAVRFYAGWVALDNVCGEYMEAIKETQAELYKYIQENPTYEDAKKRVGDLALTFQKEIEDAKKACAERDSEMQKEFDSLTV</sequence>
<keyword evidence="1" id="KW-0175">Coiled coil</keyword>
<protein>
    <submittedName>
        <fullName evidence="2">Uncharacterized protein</fullName>
    </submittedName>
</protein>
<dbReference type="PANTHER" id="PTHR37508:SF1">
    <property type="entry name" value="TRANSMEMBRANE PROTEIN"/>
    <property type="match status" value="1"/>
</dbReference>
<dbReference type="EMBL" id="CASHTH010002808">
    <property type="protein sequence ID" value="CAI8035544.1"/>
    <property type="molecule type" value="Genomic_DNA"/>
</dbReference>